<dbReference type="OrthoDB" id="6022711at2759"/>
<dbReference type="CDD" id="cd00136">
    <property type="entry name" value="PDZ_canonical"/>
    <property type="match status" value="1"/>
</dbReference>
<dbReference type="SMART" id="SM00228">
    <property type="entry name" value="PDZ"/>
    <property type="match status" value="4"/>
</dbReference>
<feature type="domain" description="PDZ" evidence="2">
    <location>
        <begin position="226"/>
        <end position="316"/>
    </location>
</feature>
<name>A0A8J4TBF5_9TREM</name>
<dbReference type="InterPro" id="IPR001478">
    <property type="entry name" value="PDZ"/>
</dbReference>
<feature type="domain" description="PDZ" evidence="2">
    <location>
        <begin position="417"/>
        <end position="496"/>
    </location>
</feature>
<dbReference type="SUPFAM" id="SSF50156">
    <property type="entry name" value="PDZ domain-like"/>
    <property type="match status" value="3"/>
</dbReference>
<evidence type="ECO:0000313" key="3">
    <source>
        <dbReference type="EMBL" id="KAF5401569.1"/>
    </source>
</evidence>
<protein>
    <recommendedName>
        <fullName evidence="2">PDZ domain-containing protein</fullName>
    </recommendedName>
</protein>
<organism evidence="3 4">
    <name type="scientific">Paragonimus heterotremus</name>
    <dbReference type="NCBI Taxonomy" id="100268"/>
    <lineage>
        <taxon>Eukaryota</taxon>
        <taxon>Metazoa</taxon>
        <taxon>Spiralia</taxon>
        <taxon>Lophotrochozoa</taxon>
        <taxon>Platyhelminthes</taxon>
        <taxon>Trematoda</taxon>
        <taxon>Digenea</taxon>
        <taxon>Plagiorchiida</taxon>
        <taxon>Troglotremata</taxon>
        <taxon>Troglotrematidae</taxon>
        <taxon>Paragonimus</taxon>
    </lineage>
</organism>
<dbReference type="Proteomes" id="UP000748531">
    <property type="component" value="Unassembled WGS sequence"/>
</dbReference>
<feature type="region of interest" description="Disordered" evidence="1">
    <location>
        <begin position="518"/>
        <end position="539"/>
    </location>
</feature>
<dbReference type="InterPro" id="IPR051342">
    <property type="entry name" value="PDZ_scaffold"/>
</dbReference>
<gene>
    <name evidence="3" type="ORF">PHET_05335</name>
</gene>
<dbReference type="AlphaFoldDB" id="A0A8J4TBF5"/>
<dbReference type="Gene3D" id="2.30.42.10">
    <property type="match status" value="3"/>
</dbReference>
<dbReference type="PANTHER" id="PTHR19964">
    <property type="entry name" value="MULTIPLE PDZ DOMAIN PROTEIN"/>
    <property type="match status" value="1"/>
</dbReference>
<dbReference type="PANTHER" id="PTHR19964:SF95">
    <property type="entry name" value="ARC, ISOFORM A"/>
    <property type="match status" value="1"/>
</dbReference>
<evidence type="ECO:0000259" key="2">
    <source>
        <dbReference type="PROSITE" id="PS50106"/>
    </source>
</evidence>
<feature type="domain" description="PDZ" evidence="2">
    <location>
        <begin position="115"/>
        <end position="161"/>
    </location>
</feature>
<keyword evidence="4" id="KW-1185">Reference proteome</keyword>
<evidence type="ECO:0000256" key="1">
    <source>
        <dbReference type="SAM" id="MobiDB-lite"/>
    </source>
</evidence>
<evidence type="ECO:0000313" key="4">
    <source>
        <dbReference type="Proteomes" id="UP000748531"/>
    </source>
</evidence>
<dbReference type="InterPro" id="IPR036034">
    <property type="entry name" value="PDZ_sf"/>
</dbReference>
<dbReference type="Pfam" id="PF00595">
    <property type="entry name" value="PDZ"/>
    <property type="match status" value="2"/>
</dbReference>
<dbReference type="EMBL" id="LUCH01002383">
    <property type="protein sequence ID" value="KAF5401569.1"/>
    <property type="molecule type" value="Genomic_DNA"/>
</dbReference>
<dbReference type="PROSITE" id="PS50106">
    <property type="entry name" value="PDZ"/>
    <property type="match status" value="3"/>
</dbReference>
<proteinExistence type="predicted"/>
<sequence length="844" mass="94596">MDEALSLLNSLAKEATDHNDVAMAHVTAKVSAILCSALLSRCYDVLKTLESSALLEELNAILLKASVQPNLKGLPPLSNESIRFRVERIAPKDAKEMYFIEMPDVNPERQLKRCGLILRQHLLDGEVTKLFVAGVEKDSPASRAHNLEAGDQILSISGFPLDWRTIEQLRYGLLDSVEVQRLSTNANLYELADHLLNEPYRTRRDSKVVLKKPTLIVARKPPSKTRVSLTKQDEGTNPLQPFYHETVLETNVESKGLGLQLGVDKDETGIFILSIAPASQAASDGQLKTGDRIVEVNYQNVEQLPIREALKRIKSTCQKAQFVHFKVLRSLVTTEEYSQVELGRTPERAGEPEKADDESTIFADDYTIQTVERSDSTVTAEPMRTSYEIEKMDPLGDSANHMRLVDYWNSRVPSNQKIVISEYDTTESSCGLGISIEGTLERTHSHSPTQPHHYIVEILPGSPAGVQTALLAGDELLQVNSNVVYGMSHLEVAKILHSITPHGYIVCARKLKSFLASKEKDRSEDSDSETHSDCDRLTEAEPFRSTNHITSNKVVDNVKQTDFSISSDVDEFSGVQNIIIPHSSRPDRNPSNEHIPDLSDGTCLQFIKMRRRSDEEHHQNYTRVRIIWEEDQDADDSQEVNSEAEQTDEKHTMIFTDCPPTPSRLPKPARLAPVGAVKRISVGDNLYSHDNELKQCIRDKWAISYNEDDKCFSIVVHKKAGEFLGMELDSEDGGSNGIKLTKVLLGSPLDVCQSNHFANRYNNPSLPNLSKLAELDLRPPKPGDWIVGVNGCSFRYVPEFAARQTLRRMVCRYGPIEIQYIPQPISSTLIKRLSESVLLDQRRS</sequence>
<accession>A0A8J4TBF5</accession>
<reference evidence="3" key="1">
    <citation type="submission" date="2019-05" db="EMBL/GenBank/DDBJ databases">
        <title>Annotation for the trematode Paragonimus heterotremus.</title>
        <authorList>
            <person name="Choi Y.-J."/>
        </authorList>
    </citation>
    <scope>NUCLEOTIDE SEQUENCE</scope>
    <source>
        <strain evidence="3">LC</strain>
    </source>
</reference>
<comment type="caution">
    <text evidence="3">The sequence shown here is derived from an EMBL/GenBank/DDBJ whole genome shotgun (WGS) entry which is preliminary data.</text>
</comment>